<feature type="transmembrane region" description="Helical" evidence="1">
    <location>
        <begin position="409"/>
        <end position="433"/>
    </location>
</feature>
<dbReference type="Proteomes" id="UP000236745">
    <property type="component" value="Unassembled WGS sequence"/>
</dbReference>
<feature type="transmembrane region" description="Helical" evidence="1">
    <location>
        <begin position="365"/>
        <end position="388"/>
    </location>
</feature>
<reference evidence="2 3" key="1">
    <citation type="submission" date="2016-10" db="EMBL/GenBank/DDBJ databases">
        <authorList>
            <person name="de Groot N.N."/>
        </authorList>
    </citation>
    <scope>NUCLEOTIDE SEQUENCE [LARGE SCALE GENOMIC DNA]</scope>
    <source>
        <strain evidence="2 3">DSM 22012</strain>
    </source>
</reference>
<keyword evidence="3" id="KW-1185">Reference proteome</keyword>
<keyword evidence="1" id="KW-0812">Transmembrane</keyword>
<feature type="transmembrane region" description="Helical" evidence="1">
    <location>
        <begin position="248"/>
        <end position="267"/>
    </location>
</feature>
<dbReference type="InterPro" id="IPR050545">
    <property type="entry name" value="Mycobact_MmpL"/>
</dbReference>
<feature type="transmembrane region" description="Helical" evidence="1">
    <location>
        <begin position="659"/>
        <end position="677"/>
    </location>
</feature>
<keyword evidence="1" id="KW-0472">Membrane</keyword>
<feature type="transmembrane region" description="Helical" evidence="1">
    <location>
        <begin position="332"/>
        <end position="353"/>
    </location>
</feature>
<evidence type="ECO:0000313" key="3">
    <source>
        <dbReference type="Proteomes" id="UP000236745"/>
    </source>
</evidence>
<evidence type="ECO:0000313" key="2">
    <source>
        <dbReference type="EMBL" id="SEF60302.1"/>
    </source>
</evidence>
<dbReference type="AlphaFoldDB" id="A0A1H5TBT3"/>
<dbReference type="PANTHER" id="PTHR33406:SF13">
    <property type="entry name" value="MEMBRANE PROTEIN YDFJ"/>
    <property type="match status" value="1"/>
</dbReference>
<feature type="transmembrane region" description="Helical" evidence="1">
    <location>
        <begin position="683"/>
        <end position="704"/>
    </location>
</feature>
<feature type="transmembrane region" description="Helical" evidence="1">
    <location>
        <begin position="274"/>
        <end position="295"/>
    </location>
</feature>
<proteinExistence type="predicted"/>
<feature type="transmembrane region" description="Helical" evidence="1">
    <location>
        <begin position="301"/>
        <end position="320"/>
    </location>
</feature>
<name>A0A1H5TBT3_9GAMM</name>
<evidence type="ECO:0000256" key="1">
    <source>
        <dbReference type="SAM" id="Phobius"/>
    </source>
</evidence>
<keyword evidence="1" id="KW-1133">Transmembrane helix</keyword>
<feature type="transmembrane region" description="Helical" evidence="1">
    <location>
        <begin position="633"/>
        <end position="652"/>
    </location>
</feature>
<feature type="transmembrane region" description="Helical" evidence="1">
    <location>
        <begin position="738"/>
        <end position="758"/>
    </location>
</feature>
<dbReference type="EMBL" id="FNVQ01000001">
    <property type="protein sequence ID" value="SEF60302.1"/>
    <property type="molecule type" value="Genomic_DNA"/>
</dbReference>
<sequence>MIKGWTRAAALGWALVLVSVCLLAWQQRQAVDTSILSLLPHFDAKPAREKALQRLDEDYSSRLLLLVQHEQADRARDAVDRIVRRLQNQPRIASVDWQIDARRLGQVNSFYTPWRYQVLAQSVRERLDRGEEAELVQAGLRRLLSPMGAGGIDPVADPFALLPQYLAGLSNDTVVADRGLMRLSSKEIPTYLISARLDGDPFELGLQQSLVPELQQMRSELSAQGGRLLISGVVLHAAEGAKQARSEISTIGLVSVIGVVLLVLLAFRRISAPVVVLVPVAAGCLFAAAITSLIFGRLHLVTLAFGAGLVGVSVDYALHYMAAREAAGRASVLPRIIAGLALGGVSSLLAYGAQALAPFPGLRQMACFAVAGLTGAWLAVVLWFPVLLKPAQGSDLAAAARLVDLVNRIPRLTAGSAAFCTAFLLLVGAVLLVTGTARDDLRLLQTSSEQLLDEDQEVREILSLNSSYRFFIVTAENAESLLQREERIKASLSPLADAQPGFKYSALSDWVPSQQRQQANLDRVRGLYSHQLPSFFDRIGLSQLQAPAEQALASAAGDYLKLDDWLQSLLADAASGLWLGGVDQGVASMIRLSGSDRLDGEALAYIANGVEGVFYVDRVADISGLLGSYREQISYWVAAAYLLVLGALALRYRRAGWRVIAPPLLAGLLVAGILSHLGGGLNLFNLLGLLLVLGVGLDMGIFLAEGKGDSHTWLAVTLSMLTSLLAFGLLAFSATPLLHHFGLTVLLGLVFVWFLTAIMRQENPLKELG</sequence>
<dbReference type="RefSeq" id="WP_104001072.1">
    <property type="nucleotide sequence ID" value="NZ_FNVQ01000001.1"/>
</dbReference>
<dbReference type="OrthoDB" id="9780358at2"/>
<dbReference type="Gene3D" id="1.20.1640.10">
    <property type="entry name" value="Multidrug efflux transporter AcrB transmembrane domain"/>
    <property type="match status" value="2"/>
</dbReference>
<protein>
    <submittedName>
        <fullName evidence="2">Predicted exporter</fullName>
    </submittedName>
</protein>
<feature type="transmembrane region" description="Helical" evidence="1">
    <location>
        <begin position="711"/>
        <end position="732"/>
    </location>
</feature>
<gene>
    <name evidence="2" type="ORF">SAMN05444390_10133</name>
</gene>
<dbReference type="SUPFAM" id="SSF82866">
    <property type="entry name" value="Multidrug efflux transporter AcrB transmembrane domain"/>
    <property type="match status" value="2"/>
</dbReference>
<dbReference type="PANTHER" id="PTHR33406">
    <property type="entry name" value="MEMBRANE PROTEIN MJ1562-RELATED"/>
    <property type="match status" value="1"/>
</dbReference>
<organism evidence="2 3">
    <name type="scientific">Marinobacterium lutimaris</name>
    <dbReference type="NCBI Taxonomy" id="568106"/>
    <lineage>
        <taxon>Bacteria</taxon>
        <taxon>Pseudomonadati</taxon>
        <taxon>Pseudomonadota</taxon>
        <taxon>Gammaproteobacteria</taxon>
        <taxon>Oceanospirillales</taxon>
        <taxon>Oceanospirillaceae</taxon>
        <taxon>Marinobacterium</taxon>
    </lineage>
</organism>
<dbReference type="GO" id="GO:0005886">
    <property type="term" value="C:plasma membrane"/>
    <property type="evidence" value="ECO:0007669"/>
    <property type="project" value="TreeGrafter"/>
</dbReference>
<accession>A0A1H5TBT3</accession>